<evidence type="ECO:0000313" key="5">
    <source>
        <dbReference type="EMBL" id="GBG05955.1"/>
    </source>
</evidence>
<evidence type="ECO:0000259" key="4">
    <source>
        <dbReference type="PROSITE" id="PS51841"/>
    </source>
</evidence>
<dbReference type="InterPro" id="IPR051465">
    <property type="entry name" value="Cell_Envelope_Struct_Comp"/>
</dbReference>
<proteinExistence type="predicted"/>
<dbReference type="PROSITE" id="PS51272">
    <property type="entry name" value="SLH"/>
    <property type="match status" value="3"/>
</dbReference>
<dbReference type="InterPro" id="IPR027372">
    <property type="entry name" value="Phytase-like_dom"/>
</dbReference>
<feature type="domain" description="SLH" evidence="3">
    <location>
        <begin position="1250"/>
        <end position="1308"/>
    </location>
</feature>
<feature type="region of interest" description="Disordered" evidence="1">
    <location>
        <begin position="887"/>
        <end position="913"/>
    </location>
</feature>
<feature type="domain" description="LTD" evidence="4">
    <location>
        <begin position="441"/>
        <end position="544"/>
    </location>
</feature>
<protein>
    <submittedName>
        <fullName evidence="5">Uncharacterized protein</fullName>
    </submittedName>
</protein>
<dbReference type="Pfam" id="PF00932">
    <property type="entry name" value="LTD"/>
    <property type="match status" value="4"/>
</dbReference>
<dbReference type="SUPFAM" id="SSF101898">
    <property type="entry name" value="NHL repeat"/>
    <property type="match status" value="1"/>
</dbReference>
<name>A0A2R5EIP8_9BACL</name>
<evidence type="ECO:0000256" key="2">
    <source>
        <dbReference type="SAM" id="SignalP"/>
    </source>
</evidence>
<feature type="signal peptide" evidence="2">
    <location>
        <begin position="1"/>
        <end position="27"/>
    </location>
</feature>
<gene>
    <name evidence="5" type="ORF">PAT3040_00443</name>
</gene>
<dbReference type="Gene3D" id="2.60.40.1260">
    <property type="entry name" value="Lamin Tail domain"/>
    <property type="match status" value="3"/>
</dbReference>
<dbReference type="Proteomes" id="UP000245202">
    <property type="component" value="Unassembled WGS sequence"/>
</dbReference>
<feature type="compositionally biased region" description="Gly residues" evidence="1">
    <location>
        <begin position="893"/>
        <end position="902"/>
    </location>
</feature>
<dbReference type="PANTHER" id="PTHR43308:SF1">
    <property type="entry name" value="OUTER MEMBRANE PROTEIN ALPHA"/>
    <property type="match status" value="1"/>
</dbReference>
<dbReference type="PANTHER" id="PTHR43308">
    <property type="entry name" value="OUTER MEMBRANE PROTEIN ALPHA-RELATED"/>
    <property type="match status" value="1"/>
</dbReference>
<dbReference type="InterPro" id="IPR001119">
    <property type="entry name" value="SLH_dom"/>
</dbReference>
<dbReference type="EMBL" id="BDQX01000036">
    <property type="protein sequence ID" value="GBG05955.1"/>
    <property type="molecule type" value="Genomic_DNA"/>
</dbReference>
<keyword evidence="2" id="KW-0732">Signal</keyword>
<sequence length="1308" mass="141361">MKNRKKVMSMLNMFIIGSMVISPMQNAHVQASESGNTVFINEIESNDTETDVDWIEIINTGNEEIDVSGWFVTDDKGLERLEINEENGKSEEWRIAGGTVLQAGEILVIEQGNDNLGLGKEDTVSLYDSNNTLLDSYTYSGHAGGTYSRVPDGTGEFVDLKPTKGELNIVEEEELPKHRLLINEINSAPDDWVEFIHIGTEEMDLSGYEIRDNSNDHRWKFPEGTKLQAGELFVVEASTVGQVYDDQSGAYVAGEFQAAIGIGSGDSIRLYDEEGILLDEYSWTVHASYENNDALASYGRYPDGTGSFGLMKETKGLNNEWYKPQIVINEVESDGDATDWVEIYNVGTTAVDLSGWHLYDDDPVGHVADITPVVEGTVLNPGGFYVFDQNKDFTFGLGKADKVSIFNKDGVSIAEYSWEAHANGVYARIPDGTGDLKEFPTSTKGKANVVTNPVALNEVQSNDSNGGPDWIELANPTGEVLDISGIVIKDNDDTHQYVIPEGTTIPASGFLILSEETFGFGLGKNDSVRLFENERLIAGTTWVDHTNPTWGLYPDVTGREYRSTKEATPGAANKFEGIPEMIAWPGHGEVVIFDTKETFLEDSSGLDFFNGQLYAVDNGTGKFWILDVSKDGKLSFAKGFESGKRVRFQKDADNAGAAGPDAEGITVDKDGFVYIASERDNQVKGVNFNMILKVDPRKEDNDLVALQQWDLTASLPQVSANMGIEAVEWVSNANVDGKLYDQNTNTVFDATNYPDAISSGVFFVALEDNGHVYAYVLNEDGSSVQIADMDGKIGGAMALDYDTYEHVLWVVADDGYGNRAAKITLNGESNPEVVHIMPASGVDISANNEGFAIAEASYTKDGQRPVYRFKDGDKLGALSIGSIASDYKESDGSTGGPGGGNNGAVTPTPDAPTVEQNRISVTSKLTQTAEGSIATAALTEQALADAIAFAEAENGTASTVEINVEAVADAKTVELMIPNKSIGALAGARIEALVISSPIATFTIDDIALKTIADAAKADVKISASVVDSSTLSVSTVTKERIADRPVFDFTVTSGDVEITDFNGGLVSVSVPYTLQQGENPDAIVVYYLDKNGKLEIVHGIYDAEAGTVKMTVNHFSSYVIGYNKVEFADVLSTQWYADAVNFVAARQFFNGVSNNEFAPNKDMTRAMFAKVIANIEEADLASYNTSVFVDVDKDAWYGAAVAWAADKKIVSGVGSGKFNPGAPITREQMAVMLHNYIEYKGIKLTATNKPAFADANAVSDWAKDAVTTIQSYGIISGIGRNIFAPKATADRAAVATIFKNFVTEFLK</sequence>
<evidence type="ECO:0000313" key="6">
    <source>
        <dbReference type="Proteomes" id="UP000245202"/>
    </source>
</evidence>
<keyword evidence="6" id="KW-1185">Reference proteome</keyword>
<feature type="domain" description="SLH" evidence="3">
    <location>
        <begin position="1124"/>
        <end position="1183"/>
    </location>
</feature>
<organism evidence="5 6">
    <name type="scientific">Paenibacillus agaridevorans</name>
    <dbReference type="NCBI Taxonomy" id="171404"/>
    <lineage>
        <taxon>Bacteria</taxon>
        <taxon>Bacillati</taxon>
        <taxon>Bacillota</taxon>
        <taxon>Bacilli</taxon>
        <taxon>Bacillales</taxon>
        <taxon>Paenibacillaceae</taxon>
        <taxon>Paenibacillus</taxon>
    </lineage>
</organism>
<feature type="domain" description="LTD" evidence="4">
    <location>
        <begin position="25"/>
        <end position="141"/>
    </location>
</feature>
<accession>A0A2R5EIP8</accession>
<evidence type="ECO:0000256" key="1">
    <source>
        <dbReference type="SAM" id="MobiDB-lite"/>
    </source>
</evidence>
<dbReference type="Pfam" id="PF00395">
    <property type="entry name" value="SLH"/>
    <property type="match status" value="3"/>
</dbReference>
<dbReference type="InterPro" id="IPR036415">
    <property type="entry name" value="Lamin_tail_dom_sf"/>
</dbReference>
<dbReference type="RefSeq" id="WP_108991380.1">
    <property type="nucleotide sequence ID" value="NZ_BDQX01000036.1"/>
</dbReference>
<feature type="domain" description="SLH" evidence="3">
    <location>
        <begin position="1185"/>
        <end position="1248"/>
    </location>
</feature>
<comment type="caution">
    <text evidence="5">The sequence shown here is derived from an EMBL/GenBank/DDBJ whole genome shotgun (WGS) entry which is preliminary data.</text>
</comment>
<dbReference type="PROSITE" id="PS51841">
    <property type="entry name" value="LTD"/>
    <property type="match status" value="4"/>
</dbReference>
<feature type="chain" id="PRO_5039717821" evidence="2">
    <location>
        <begin position="28"/>
        <end position="1308"/>
    </location>
</feature>
<feature type="domain" description="LTD" evidence="4">
    <location>
        <begin position="173"/>
        <end position="285"/>
    </location>
</feature>
<dbReference type="SUPFAM" id="SSF74853">
    <property type="entry name" value="Lamin A/C globular tail domain"/>
    <property type="match status" value="4"/>
</dbReference>
<dbReference type="Pfam" id="PF13449">
    <property type="entry name" value="Phytase-like"/>
    <property type="match status" value="1"/>
</dbReference>
<reference evidence="5 6" key="1">
    <citation type="submission" date="2017-08" db="EMBL/GenBank/DDBJ databases">
        <title>Substantial Increase in Enzyme Production by Combined Drug-Resistance Mutations in Paenibacillus agaridevorans.</title>
        <authorList>
            <person name="Tanaka Y."/>
            <person name="Funane K."/>
            <person name="Hosaka T."/>
            <person name="Shiwa Y."/>
            <person name="Fujita N."/>
            <person name="Miyazaki T."/>
            <person name="Yoshikawa H."/>
            <person name="Murakami K."/>
            <person name="Kasahara K."/>
            <person name="Inaoka T."/>
            <person name="Hiraga Y."/>
            <person name="Ochi K."/>
        </authorList>
    </citation>
    <scope>NUCLEOTIDE SEQUENCE [LARGE SCALE GENOMIC DNA]</scope>
    <source>
        <strain evidence="5 6">T-3040</strain>
    </source>
</reference>
<evidence type="ECO:0000259" key="3">
    <source>
        <dbReference type="PROSITE" id="PS51272"/>
    </source>
</evidence>
<dbReference type="InterPro" id="IPR001322">
    <property type="entry name" value="Lamin_tail_dom"/>
</dbReference>
<feature type="domain" description="LTD" evidence="4">
    <location>
        <begin position="314"/>
        <end position="420"/>
    </location>
</feature>